<reference evidence="1 2" key="1">
    <citation type="submission" date="2019-06" db="EMBL/GenBank/DDBJ databases">
        <title>Draft genomes of female and male turbot (Scophthalmus maximus).</title>
        <authorList>
            <person name="Xu H."/>
            <person name="Xu X.-W."/>
            <person name="Shao C."/>
            <person name="Chen S."/>
        </authorList>
    </citation>
    <scope>NUCLEOTIDE SEQUENCE [LARGE SCALE GENOMIC DNA]</scope>
    <source>
        <strain evidence="1">Ysfricsl-2016a</strain>
        <tissue evidence="1">Blood</tissue>
    </source>
</reference>
<proteinExistence type="predicted"/>
<dbReference type="Proteomes" id="UP000438429">
    <property type="component" value="Unassembled WGS sequence"/>
</dbReference>
<organism evidence="1 2">
    <name type="scientific">Scophthalmus maximus</name>
    <name type="common">Turbot</name>
    <name type="synonym">Psetta maxima</name>
    <dbReference type="NCBI Taxonomy" id="52904"/>
    <lineage>
        <taxon>Eukaryota</taxon>
        <taxon>Metazoa</taxon>
        <taxon>Chordata</taxon>
        <taxon>Craniata</taxon>
        <taxon>Vertebrata</taxon>
        <taxon>Euteleostomi</taxon>
        <taxon>Actinopterygii</taxon>
        <taxon>Neopterygii</taxon>
        <taxon>Teleostei</taxon>
        <taxon>Neoteleostei</taxon>
        <taxon>Acanthomorphata</taxon>
        <taxon>Carangaria</taxon>
        <taxon>Pleuronectiformes</taxon>
        <taxon>Pleuronectoidei</taxon>
        <taxon>Scophthalmidae</taxon>
        <taxon>Scophthalmus</taxon>
    </lineage>
</organism>
<sequence>MCSKINTTLICSEVDIGKTFRFFNVLAPNMVIRGNREYDQKPLRTRAATPNVPVHLWWTVFEELAAGRRVRSNRIRKGFREILSSYLHQSQQSVCERHQTLWRKSFKASFRAPSCVLNCGWHRQWWSEILRQLNWLNSEKHVSSSS</sequence>
<gene>
    <name evidence="1" type="ORF">F2P81_002414</name>
</gene>
<comment type="caution">
    <text evidence="1">The sequence shown here is derived from an EMBL/GenBank/DDBJ whole genome shotgun (WGS) entry which is preliminary data.</text>
</comment>
<evidence type="ECO:0000313" key="2">
    <source>
        <dbReference type="Proteomes" id="UP000438429"/>
    </source>
</evidence>
<dbReference type="AlphaFoldDB" id="A0A6A4TKX4"/>
<protein>
    <submittedName>
        <fullName evidence="1">Uncharacterized protein</fullName>
    </submittedName>
</protein>
<name>A0A6A4TKX4_SCOMX</name>
<dbReference type="EMBL" id="VEVO01000002">
    <property type="protein sequence ID" value="KAF0045885.1"/>
    <property type="molecule type" value="Genomic_DNA"/>
</dbReference>
<accession>A0A6A4TKX4</accession>
<evidence type="ECO:0000313" key="1">
    <source>
        <dbReference type="EMBL" id="KAF0045885.1"/>
    </source>
</evidence>